<reference evidence="2" key="1">
    <citation type="journal article" date="2013" name="Genome Announc.">
        <title>Draft Genome Sequence of the Dimorphic Prosthecate Bacterium Brevundimonas abyssalis TAR-001T.</title>
        <authorList>
            <person name="Tsubouchi T."/>
            <person name="Nishi S."/>
            <person name="Usui K."/>
            <person name="Shimane Y."/>
            <person name="Takaki Y."/>
            <person name="Maruyama T."/>
            <person name="Hatada Y."/>
        </authorList>
    </citation>
    <scope>NUCLEOTIDE SEQUENCE [LARGE SCALE GENOMIC DNA]</scope>
    <source>
        <strain evidence="2">TAR-001</strain>
    </source>
</reference>
<name>A0A8E0NAN1_9CAUL</name>
<dbReference type="Proteomes" id="UP000016569">
    <property type="component" value="Unassembled WGS sequence"/>
</dbReference>
<accession>A0A8E0NAN1</accession>
<dbReference type="PROSITE" id="PS51257">
    <property type="entry name" value="PROKAR_LIPOPROTEIN"/>
    <property type="match status" value="1"/>
</dbReference>
<evidence type="ECO:0000313" key="1">
    <source>
        <dbReference type="EMBL" id="GAD58288.1"/>
    </source>
</evidence>
<protein>
    <submittedName>
        <fullName evidence="1">Uncharacterized protein</fullName>
    </submittedName>
</protein>
<proteinExistence type="predicted"/>
<gene>
    <name evidence="1" type="ORF">MBEBAB_0538</name>
</gene>
<dbReference type="EMBL" id="BATC01000005">
    <property type="protein sequence ID" value="GAD58288.1"/>
    <property type="molecule type" value="Genomic_DNA"/>
</dbReference>
<dbReference type="AlphaFoldDB" id="A0A8E0NAN1"/>
<dbReference type="RefSeq" id="WP_021696384.1">
    <property type="nucleotide sequence ID" value="NZ_BATC01000005.1"/>
</dbReference>
<sequence length="44" mass="4635">MKSLSRLSITALALTAAACGSDPQAPDHANFAVSLETWHEARPV</sequence>
<evidence type="ECO:0000313" key="2">
    <source>
        <dbReference type="Proteomes" id="UP000016569"/>
    </source>
</evidence>
<comment type="caution">
    <text evidence="1">The sequence shown here is derived from an EMBL/GenBank/DDBJ whole genome shotgun (WGS) entry which is preliminary data.</text>
</comment>
<organism evidence="1 2">
    <name type="scientific">Brevundimonas abyssalis TAR-001</name>
    <dbReference type="NCBI Taxonomy" id="1391729"/>
    <lineage>
        <taxon>Bacteria</taxon>
        <taxon>Pseudomonadati</taxon>
        <taxon>Pseudomonadota</taxon>
        <taxon>Alphaproteobacteria</taxon>
        <taxon>Caulobacterales</taxon>
        <taxon>Caulobacteraceae</taxon>
        <taxon>Brevundimonas</taxon>
    </lineage>
</organism>
<keyword evidence="2" id="KW-1185">Reference proteome</keyword>